<dbReference type="Proteomes" id="UP001152622">
    <property type="component" value="Chromosome 24"/>
</dbReference>
<accession>A0A9Q1E602</accession>
<feature type="region of interest" description="Disordered" evidence="1">
    <location>
        <begin position="29"/>
        <end position="51"/>
    </location>
</feature>
<comment type="caution">
    <text evidence="2">The sequence shown here is derived from an EMBL/GenBank/DDBJ whole genome shotgun (WGS) entry which is preliminary data.</text>
</comment>
<name>A0A9Q1E602_SYNKA</name>
<evidence type="ECO:0000256" key="1">
    <source>
        <dbReference type="SAM" id="MobiDB-lite"/>
    </source>
</evidence>
<proteinExistence type="predicted"/>
<sequence>MARRVMVKLQEAGRTEGPACLSRNTHFATRLTTGQASQDSRRHRKGSSPHFRITPAFLISSGPTPHVQTARFSPRLQAIIPVQGRSVRTTDLFRELRSRPKPKSPYHPPAEVFFCVICDKPNKLAFDETCSK</sequence>
<feature type="compositionally biased region" description="Polar residues" evidence="1">
    <location>
        <begin position="29"/>
        <end position="38"/>
    </location>
</feature>
<reference evidence="2" key="1">
    <citation type="journal article" date="2023" name="Science">
        <title>Genome structures resolve the early diversification of teleost fishes.</title>
        <authorList>
            <person name="Parey E."/>
            <person name="Louis A."/>
            <person name="Montfort J."/>
            <person name="Bouchez O."/>
            <person name="Roques C."/>
            <person name="Iampietro C."/>
            <person name="Lluch J."/>
            <person name="Castinel A."/>
            <person name="Donnadieu C."/>
            <person name="Desvignes T."/>
            <person name="Floi Bucao C."/>
            <person name="Jouanno E."/>
            <person name="Wen M."/>
            <person name="Mejri S."/>
            <person name="Dirks R."/>
            <person name="Jansen H."/>
            <person name="Henkel C."/>
            <person name="Chen W.J."/>
            <person name="Zahm M."/>
            <person name="Cabau C."/>
            <person name="Klopp C."/>
            <person name="Thompson A.W."/>
            <person name="Robinson-Rechavi M."/>
            <person name="Braasch I."/>
            <person name="Lecointre G."/>
            <person name="Bobe J."/>
            <person name="Postlethwait J.H."/>
            <person name="Berthelot C."/>
            <person name="Roest Crollius H."/>
            <person name="Guiguen Y."/>
        </authorList>
    </citation>
    <scope>NUCLEOTIDE SEQUENCE</scope>
    <source>
        <strain evidence="2">WJC10195</strain>
    </source>
</reference>
<protein>
    <submittedName>
        <fullName evidence="2">Uncharacterized protein</fullName>
    </submittedName>
</protein>
<dbReference type="EMBL" id="JAINUF010000024">
    <property type="protein sequence ID" value="KAJ8332877.1"/>
    <property type="molecule type" value="Genomic_DNA"/>
</dbReference>
<evidence type="ECO:0000313" key="3">
    <source>
        <dbReference type="Proteomes" id="UP001152622"/>
    </source>
</evidence>
<dbReference type="AlphaFoldDB" id="A0A9Q1E602"/>
<evidence type="ECO:0000313" key="2">
    <source>
        <dbReference type="EMBL" id="KAJ8332877.1"/>
    </source>
</evidence>
<gene>
    <name evidence="2" type="ORF">SKAU_G00417730</name>
</gene>
<organism evidence="2 3">
    <name type="scientific">Synaphobranchus kaupii</name>
    <name type="common">Kaup's arrowtooth eel</name>
    <dbReference type="NCBI Taxonomy" id="118154"/>
    <lineage>
        <taxon>Eukaryota</taxon>
        <taxon>Metazoa</taxon>
        <taxon>Chordata</taxon>
        <taxon>Craniata</taxon>
        <taxon>Vertebrata</taxon>
        <taxon>Euteleostomi</taxon>
        <taxon>Actinopterygii</taxon>
        <taxon>Neopterygii</taxon>
        <taxon>Teleostei</taxon>
        <taxon>Anguilliformes</taxon>
        <taxon>Synaphobranchidae</taxon>
        <taxon>Synaphobranchus</taxon>
    </lineage>
</organism>
<keyword evidence="3" id="KW-1185">Reference proteome</keyword>